<proteinExistence type="predicted"/>
<protein>
    <submittedName>
        <fullName evidence="1">Uncharacterized protein</fullName>
    </submittedName>
</protein>
<reference evidence="1 2" key="1">
    <citation type="submission" date="2017-12" db="EMBL/GenBank/DDBJ databases">
        <title>Streptomyces populusis sp. nov., a novel endophytic actinobacterium isolated from stems of Populus adenopoda Maxim.</title>
        <authorList>
            <person name="Wang Z."/>
        </authorList>
    </citation>
    <scope>NUCLEOTIDE SEQUENCE [LARGE SCALE GENOMIC DNA]</scope>
    <source>
        <strain evidence="1 2">A249</strain>
    </source>
</reference>
<comment type="caution">
    <text evidence="1">The sequence shown here is derived from an EMBL/GenBank/DDBJ whole genome shotgun (WGS) entry which is preliminary data.</text>
</comment>
<name>A0A2I0SLY9_9ACTN</name>
<dbReference type="Proteomes" id="UP000236178">
    <property type="component" value="Unassembled WGS sequence"/>
</dbReference>
<keyword evidence="2" id="KW-1185">Reference proteome</keyword>
<gene>
    <name evidence="1" type="ORF">CW362_22005</name>
</gene>
<accession>A0A2I0SLY9</accession>
<dbReference type="AlphaFoldDB" id="A0A2I0SLY9"/>
<dbReference type="OrthoDB" id="5190020at2"/>
<dbReference type="EMBL" id="PJOS01000042">
    <property type="protein sequence ID" value="PKT70947.1"/>
    <property type="molecule type" value="Genomic_DNA"/>
</dbReference>
<evidence type="ECO:0000313" key="2">
    <source>
        <dbReference type="Proteomes" id="UP000236178"/>
    </source>
</evidence>
<evidence type="ECO:0000313" key="1">
    <source>
        <dbReference type="EMBL" id="PKT70947.1"/>
    </source>
</evidence>
<sequence>MLDAAQGMLNGSLTHFEAGNEIYWCACHLERTGKATELVLLFMGFWSNWEDRPDERAAIEKDMRVAAADLLRSHGEQVPEQA</sequence>
<organism evidence="1 2">
    <name type="scientific">Streptomyces populi</name>
    <dbReference type="NCBI Taxonomy" id="2058924"/>
    <lineage>
        <taxon>Bacteria</taxon>
        <taxon>Bacillati</taxon>
        <taxon>Actinomycetota</taxon>
        <taxon>Actinomycetes</taxon>
        <taxon>Kitasatosporales</taxon>
        <taxon>Streptomycetaceae</taxon>
        <taxon>Streptomyces</taxon>
    </lineage>
</organism>